<dbReference type="Proteomes" id="UP001482620">
    <property type="component" value="Unassembled WGS sequence"/>
</dbReference>
<feature type="region of interest" description="Disordered" evidence="1">
    <location>
        <begin position="1"/>
        <end position="27"/>
    </location>
</feature>
<feature type="compositionally biased region" description="Polar residues" evidence="1">
    <location>
        <begin position="1"/>
        <end position="20"/>
    </location>
</feature>
<comment type="caution">
    <text evidence="2">The sequence shown here is derived from an EMBL/GenBank/DDBJ whole genome shotgun (WGS) entry which is preliminary data.</text>
</comment>
<evidence type="ECO:0000313" key="2">
    <source>
        <dbReference type="EMBL" id="MEQ2232164.1"/>
    </source>
</evidence>
<keyword evidence="3" id="KW-1185">Reference proteome</keyword>
<evidence type="ECO:0000313" key="3">
    <source>
        <dbReference type="Proteomes" id="UP001482620"/>
    </source>
</evidence>
<accession>A0ABV0TH64</accession>
<reference evidence="2 3" key="1">
    <citation type="submission" date="2021-06" db="EMBL/GenBank/DDBJ databases">
        <authorList>
            <person name="Palmer J.M."/>
        </authorList>
    </citation>
    <scope>NUCLEOTIDE SEQUENCE [LARGE SCALE GENOMIC DNA]</scope>
    <source>
        <strain evidence="3">if_2019</strain>
        <tissue evidence="2">Muscle</tissue>
    </source>
</reference>
<evidence type="ECO:0000256" key="1">
    <source>
        <dbReference type="SAM" id="MobiDB-lite"/>
    </source>
</evidence>
<dbReference type="EMBL" id="JAHRIQ010035320">
    <property type="protein sequence ID" value="MEQ2232164.1"/>
    <property type="molecule type" value="Genomic_DNA"/>
</dbReference>
<name>A0ABV0TH64_9TELE</name>
<gene>
    <name evidence="2" type="ORF">ILYODFUR_008413</name>
</gene>
<sequence>MAYSNSSAKLWRSTGMTSKPSPVPSHEDSVLKISLNIRHLSTDPRLVQKGNRSRWETHNPNPQDVPRAEGLYSCIAKFWICPGVSSQCDMSGNFHMETSRSHSDQMILLS</sequence>
<proteinExistence type="predicted"/>
<organism evidence="2 3">
    <name type="scientific">Ilyodon furcidens</name>
    <name type="common">goldbreast splitfin</name>
    <dbReference type="NCBI Taxonomy" id="33524"/>
    <lineage>
        <taxon>Eukaryota</taxon>
        <taxon>Metazoa</taxon>
        <taxon>Chordata</taxon>
        <taxon>Craniata</taxon>
        <taxon>Vertebrata</taxon>
        <taxon>Euteleostomi</taxon>
        <taxon>Actinopterygii</taxon>
        <taxon>Neopterygii</taxon>
        <taxon>Teleostei</taxon>
        <taxon>Neoteleostei</taxon>
        <taxon>Acanthomorphata</taxon>
        <taxon>Ovalentaria</taxon>
        <taxon>Atherinomorphae</taxon>
        <taxon>Cyprinodontiformes</taxon>
        <taxon>Goodeidae</taxon>
        <taxon>Ilyodon</taxon>
    </lineage>
</organism>
<protein>
    <submittedName>
        <fullName evidence="2">Uncharacterized protein</fullName>
    </submittedName>
</protein>